<name>A0A5J9U3D2_9POAL</name>
<keyword evidence="2" id="KW-0833">Ubl conjugation pathway</keyword>
<dbReference type="EMBL" id="RWGY01000029">
    <property type="protein sequence ID" value="TVU17601.1"/>
    <property type="molecule type" value="Genomic_DNA"/>
</dbReference>
<dbReference type="InterPro" id="IPR057734">
    <property type="entry name" value="UBE2O-like_SH3-C"/>
</dbReference>
<feature type="region of interest" description="Disordered" evidence="3">
    <location>
        <begin position="194"/>
        <end position="238"/>
    </location>
</feature>
<evidence type="ECO:0000313" key="5">
    <source>
        <dbReference type="EMBL" id="TVU17601.1"/>
    </source>
</evidence>
<reference evidence="5 6" key="1">
    <citation type="journal article" date="2019" name="Sci. Rep.">
        <title>A high-quality genome of Eragrostis curvula grass provides insights into Poaceae evolution and supports new strategies to enhance forage quality.</title>
        <authorList>
            <person name="Carballo J."/>
            <person name="Santos B.A.C.M."/>
            <person name="Zappacosta D."/>
            <person name="Garbus I."/>
            <person name="Selva J.P."/>
            <person name="Gallo C.A."/>
            <person name="Diaz A."/>
            <person name="Albertini E."/>
            <person name="Caccamo M."/>
            <person name="Echenique V."/>
        </authorList>
    </citation>
    <scope>NUCLEOTIDE SEQUENCE [LARGE SCALE GENOMIC DNA]</scope>
    <source>
        <strain evidence="6">cv. Victoria</strain>
        <tissue evidence="5">Leaf</tissue>
    </source>
</reference>
<gene>
    <name evidence="5" type="ORF">EJB05_33647</name>
</gene>
<dbReference type="Pfam" id="PF00179">
    <property type="entry name" value="UQ_con"/>
    <property type="match status" value="1"/>
</dbReference>
<dbReference type="PANTHER" id="PTHR46116">
    <property type="entry name" value="(E3-INDEPENDENT) E2 UBIQUITIN-CONJUGATING ENZYME"/>
    <property type="match status" value="1"/>
</dbReference>
<feature type="compositionally biased region" description="Acidic residues" evidence="3">
    <location>
        <begin position="220"/>
        <end position="238"/>
    </location>
</feature>
<organism evidence="5 6">
    <name type="scientific">Eragrostis curvula</name>
    <name type="common">weeping love grass</name>
    <dbReference type="NCBI Taxonomy" id="38414"/>
    <lineage>
        <taxon>Eukaryota</taxon>
        <taxon>Viridiplantae</taxon>
        <taxon>Streptophyta</taxon>
        <taxon>Embryophyta</taxon>
        <taxon>Tracheophyta</taxon>
        <taxon>Spermatophyta</taxon>
        <taxon>Magnoliopsida</taxon>
        <taxon>Liliopsida</taxon>
        <taxon>Poales</taxon>
        <taxon>Poaceae</taxon>
        <taxon>PACMAD clade</taxon>
        <taxon>Chloridoideae</taxon>
        <taxon>Eragrostideae</taxon>
        <taxon>Eragrostidinae</taxon>
        <taxon>Eragrostis</taxon>
    </lineage>
</organism>
<evidence type="ECO:0000256" key="3">
    <source>
        <dbReference type="SAM" id="MobiDB-lite"/>
    </source>
</evidence>
<evidence type="ECO:0000256" key="2">
    <source>
        <dbReference type="ARBA" id="ARBA00022786"/>
    </source>
</evidence>
<dbReference type="PANTHER" id="PTHR46116:SF32">
    <property type="entry name" value="OS05G0153132 PROTEIN"/>
    <property type="match status" value="1"/>
</dbReference>
<evidence type="ECO:0000259" key="4">
    <source>
        <dbReference type="PROSITE" id="PS50127"/>
    </source>
</evidence>
<keyword evidence="6" id="KW-1185">Reference proteome</keyword>
<feature type="non-terminal residue" evidence="5">
    <location>
        <position position="1"/>
    </location>
</feature>
<dbReference type="InterPro" id="IPR000608">
    <property type="entry name" value="UBC"/>
</dbReference>
<keyword evidence="1" id="KW-0808">Transferase</keyword>
<dbReference type="GO" id="GO:0061631">
    <property type="term" value="F:ubiquitin conjugating enzyme activity"/>
    <property type="evidence" value="ECO:0007669"/>
    <property type="project" value="TreeGrafter"/>
</dbReference>
<dbReference type="InterPro" id="IPR016135">
    <property type="entry name" value="UBQ-conjugating_enzyme/RWD"/>
</dbReference>
<proteinExistence type="predicted"/>
<dbReference type="Gramene" id="TVU17601">
    <property type="protein sequence ID" value="TVU17601"/>
    <property type="gene ID" value="EJB05_33647"/>
</dbReference>
<dbReference type="OrthoDB" id="47801at2759"/>
<dbReference type="SMART" id="SM00212">
    <property type="entry name" value="UBCc"/>
    <property type="match status" value="1"/>
</dbReference>
<dbReference type="Gene3D" id="3.10.110.10">
    <property type="entry name" value="Ubiquitin Conjugating Enzyme"/>
    <property type="match status" value="1"/>
</dbReference>
<evidence type="ECO:0000313" key="6">
    <source>
        <dbReference type="Proteomes" id="UP000324897"/>
    </source>
</evidence>
<evidence type="ECO:0000256" key="1">
    <source>
        <dbReference type="ARBA" id="ARBA00022679"/>
    </source>
</evidence>
<comment type="caution">
    <text evidence="5">The sequence shown here is derived from an EMBL/GenBank/DDBJ whole genome shotgun (WGS) entry which is preliminary data.</text>
</comment>
<dbReference type="Proteomes" id="UP000324897">
    <property type="component" value="Chromosome 7"/>
</dbReference>
<dbReference type="Pfam" id="PF23044">
    <property type="entry name" value="SH3-C_UBE2O"/>
    <property type="match status" value="1"/>
</dbReference>
<accession>A0A5J9U3D2</accession>
<protein>
    <recommendedName>
        <fullName evidence="4">UBC core domain-containing protein</fullName>
    </recommendedName>
</protein>
<feature type="domain" description="UBC core" evidence="4">
    <location>
        <begin position="329"/>
        <end position="489"/>
    </location>
</feature>
<dbReference type="PROSITE" id="PS50127">
    <property type="entry name" value="UBC_2"/>
    <property type="match status" value="1"/>
</dbReference>
<sequence>MSVVDTRTTAEVLWQDGTRHVVPSATLLPSDIVNNFEFFPGERVVSKTSLMDSDDSKATTTTTPQRRITNRSWSMDDVIEVPVPVPDLHASVDVLGVDMDNNEDRCDETVSVYHLDQLDDDWNVFYGYVVIRVQPAGDDDNTLPPKEATKAAPADLSWIGHVIDLCDDGRIQVKWGDNTTSKVLRDEITVVSGALEDTDSDDEAQEGMREESAAGHVTCDEEENNGGDSADDGSDDEAAAAVNKTSLQPAAMVNGHISGGDGYETGIIARPLPSCVDEDVNVDISAEKEKKAAIDAACGNDFPHFDVVDSPLDHSFIEDTNQGIAGGKKWIKRVQKEWKILEHDLPDTIYVRAFEDRMDLLRVAMVGAAGTPYQDGLFFFDLQLPPSYPDVPPQVQYRSFGLNLNPNLDESGTVCLSLLDTFGGEGVELWSPAMSTILQVVVSIQGLVLTSQPLYNESGYEEYLGTPKGTHNEIVYAEDAYLLTLRTMLHLFRRPPMGFEELVRCHFRHRGKFVLRASEVYLRKGCPVGTLHEEAITTVVSMSGTCSAGFRLALARLVPRLVKAFTAIGADGCEHFDRFLLSLGGDAGVPPCTPTATH</sequence>
<feature type="compositionally biased region" description="Acidic residues" evidence="3">
    <location>
        <begin position="196"/>
        <end position="205"/>
    </location>
</feature>
<dbReference type="AlphaFoldDB" id="A0A5J9U3D2"/>
<dbReference type="SUPFAM" id="SSF54495">
    <property type="entry name" value="UBC-like"/>
    <property type="match status" value="1"/>
</dbReference>
<dbReference type="CDD" id="cd23837">
    <property type="entry name" value="UBCc_UBE2O"/>
    <property type="match status" value="1"/>
</dbReference>